<protein>
    <recommendedName>
        <fullName evidence="3">DUF3168 domain-containing protein</fullName>
    </recommendedName>
</protein>
<evidence type="ECO:0000313" key="1">
    <source>
        <dbReference type="EMBL" id="KAA1039120.1"/>
    </source>
</evidence>
<proteinExistence type="predicted"/>
<accession>A0ABQ6R7P8</accession>
<organism evidence="1 2">
    <name type="scientific">Macrococcus equipercicus</name>
    <dbReference type="NCBI Taxonomy" id="69967"/>
    <lineage>
        <taxon>Bacteria</taxon>
        <taxon>Bacillati</taxon>
        <taxon>Bacillota</taxon>
        <taxon>Bacilli</taxon>
        <taxon>Bacillales</taxon>
        <taxon>Staphylococcaceae</taxon>
        <taxon>Macrococcus</taxon>
    </lineage>
</organism>
<dbReference type="Proteomes" id="UP000295735">
    <property type="component" value="Unassembled WGS sequence"/>
</dbReference>
<evidence type="ECO:0000313" key="2">
    <source>
        <dbReference type="Proteomes" id="UP000295735"/>
    </source>
</evidence>
<sequence length="131" mass="15087">MDDPYKFLRDIIISDPSIIGIIPANNIRIADIPETMKSKPPYIRLSLLDTPDLEFGDGEIMAAGLFFQIDIWQTNGLLTVGNKIKRLLKEHGFGFVDRLEQHTEKVADNVTLYRDAARYFYAYELSEEEIY</sequence>
<name>A0ABQ6R7P8_9STAP</name>
<reference evidence="1 2" key="1">
    <citation type="submission" date="2019-09" db="EMBL/GenBank/DDBJ databases">
        <authorList>
            <person name="Mazhar S."/>
            <person name="Altermann E."/>
            <person name="Hill C."/>
            <person name="Mcauliffe O."/>
        </authorList>
    </citation>
    <scope>NUCLEOTIDE SEQUENCE [LARGE SCALE GENOMIC DNA]</scope>
    <source>
        <strain evidence="1 2">ATCC 51831</strain>
    </source>
</reference>
<evidence type="ECO:0008006" key="3">
    <source>
        <dbReference type="Google" id="ProtNLM"/>
    </source>
</evidence>
<keyword evidence="2" id="KW-1185">Reference proteome</keyword>
<dbReference type="RefSeq" id="WP_149459378.1">
    <property type="nucleotide sequence ID" value="NZ_SCWC02000005.1"/>
</dbReference>
<dbReference type="EMBL" id="SCWC02000005">
    <property type="protein sequence ID" value="KAA1039120.1"/>
    <property type="molecule type" value="Genomic_DNA"/>
</dbReference>
<comment type="caution">
    <text evidence="1">The sequence shown here is derived from an EMBL/GenBank/DDBJ whole genome shotgun (WGS) entry which is preliminary data.</text>
</comment>
<gene>
    <name evidence="1" type="ORF">ERX35_007850</name>
</gene>